<evidence type="ECO:0000256" key="6">
    <source>
        <dbReference type="SAM" id="Phobius"/>
    </source>
</evidence>
<dbReference type="PANTHER" id="PTHR30250">
    <property type="entry name" value="PST FAMILY PREDICTED COLANIC ACID TRANSPORTER"/>
    <property type="match status" value="1"/>
</dbReference>
<feature type="transmembrane region" description="Helical" evidence="6">
    <location>
        <begin position="442"/>
        <end position="464"/>
    </location>
</feature>
<comment type="subcellular location">
    <subcellularLocation>
        <location evidence="1">Cell membrane</location>
        <topology evidence="1">Multi-pass membrane protein</topology>
    </subcellularLocation>
</comment>
<feature type="transmembrane region" description="Helical" evidence="6">
    <location>
        <begin position="21"/>
        <end position="41"/>
    </location>
</feature>
<dbReference type="Pfam" id="PF01943">
    <property type="entry name" value="Polysacc_synt"/>
    <property type="match status" value="1"/>
</dbReference>
<reference evidence="7 8" key="1">
    <citation type="submission" date="2018-06" db="EMBL/GenBank/DDBJ databases">
        <authorList>
            <consortium name="Pathogen Informatics"/>
            <person name="Doyle S."/>
        </authorList>
    </citation>
    <scope>NUCLEOTIDE SEQUENCE [LARGE SCALE GENOMIC DNA]</scope>
    <source>
        <strain evidence="7 8">NCTC13163</strain>
    </source>
</reference>
<feature type="transmembrane region" description="Helical" evidence="6">
    <location>
        <begin position="47"/>
        <end position="70"/>
    </location>
</feature>
<keyword evidence="4 6" id="KW-1133">Transmembrane helix</keyword>
<evidence type="ECO:0000256" key="5">
    <source>
        <dbReference type="ARBA" id="ARBA00023136"/>
    </source>
</evidence>
<feature type="transmembrane region" description="Helical" evidence="6">
    <location>
        <begin position="91"/>
        <end position="111"/>
    </location>
</feature>
<evidence type="ECO:0000256" key="4">
    <source>
        <dbReference type="ARBA" id="ARBA00022989"/>
    </source>
</evidence>
<gene>
    <name evidence="7" type="ORF">NCTC13163_00598</name>
</gene>
<dbReference type="EMBL" id="UGGP01000001">
    <property type="protein sequence ID" value="STO07253.1"/>
    <property type="molecule type" value="Genomic_DNA"/>
</dbReference>
<feature type="transmembrane region" description="Helical" evidence="6">
    <location>
        <begin position="117"/>
        <end position="136"/>
    </location>
</feature>
<feature type="transmembrane region" description="Helical" evidence="6">
    <location>
        <begin position="326"/>
        <end position="345"/>
    </location>
</feature>
<sequence length="471" mass="54845">MRNSNLSTAVRKNFKMVFSTQLLVLVFGLITSLILPGIMSVEDFGYWQIYLLYSSYLGIFALGFNDGIYLRYGSYNYYDLPHKQIRTAIRIHIFVLCLFSIIILGGTFLVDDVKKQFIFRFIGLSILIFGINGVFIHILQITNQMKKYSFFSILSKIIMLVVILISFLTQKTNFEILVIGDFVSKVIVITGMIVYNKELWIGENSRILDALKEYTVNVSVGIKLMLAQLMGMLVIGLSRFFVEWLEDVNEYAYYSFGITVTNLVIIFITSISLLLYPSLSRIDANYYPKYYEKINELLRFFNILIPLIYYISILLIPFLFPDYNSVLMYLNILFCIIILQAKMLLLNNTFYKVLRKENSMLKENLNSVLLFLLLTPVLYTLVGGVSSIAMSTLLVMGWRTLASEIYLRKIMKIKNNKSVMADFSFIIFFMFITNNFKIYNSLIIYICFLILILYLKRKMIILLYKNLETKF</sequence>
<dbReference type="Proteomes" id="UP000254060">
    <property type="component" value="Unassembled WGS sequence"/>
</dbReference>
<dbReference type="GO" id="GO:0005886">
    <property type="term" value="C:plasma membrane"/>
    <property type="evidence" value="ECO:0007669"/>
    <property type="project" value="UniProtKB-SubCell"/>
</dbReference>
<dbReference type="PANTHER" id="PTHR30250:SF11">
    <property type="entry name" value="O-ANTIGEN TRANSPORTER-RELATED"/>
    <property type="match status" value="1"/>
</dbReference>
<feature type="transmembrane region" description="Helical" evidence="6">
    <location>
        <begin position="297"/>
        <end position="320"/>
    </location>
</feature>
<dbReference type="RefSeq" id="WP_029334368.1">
    <property type="nucleotide sequence ID" value="NZ_UGGP01000001.1"/>
</dbReference>
<feature type="transmembrane region" description="Helical" evidence="6">
    <location>
        <begin position="216"/>
        <end position="241"/>
    </location>
</feature>
<keyword evidence="5 6" id="KW-0472">Membrane</keyword>
<dbReference type="AlphaFoldDB" id="A0A377FSC0"/>
<protein>
    <submittedName>
        <fullName evidence="7">Polysaccharide biosynthesis protein</fullName>
    </submittedName>
</protein>
<keyword evidence="3 6" id="KW-0812">Transmembrane</keyword>
<keyword evidence="2" id="KW-1003">Cell membrane</keyword>
<proteinExistence type="predicted"/>
<feature type="transmembrane region" description="Helical" evidence="6">
    <location>
        <begin position="174"/>
        <end position="195"/>
    </location>
</feature>
<organism evidence="7 8">
    <name type="scientific">Exiguobacterium aurantiacum</name>
    <dbReference type="NCBI Taxonomy" id="33987"/>
    <lineage>
        <taxon>Bacteria</taxon>
        <taxon>Bacillati</taxon>
        <taxon>Bacillota</taxon>
        <taxon>Bacilli</taxon>
        <taxon>Bacillales</taxon>
        <taxon>Bacillales Family XII. Incertae Sedis</taxon>
        <taxon>Exiguobacterium</taxon>
    </lineage>
</organism>
<feature type="transmembrane region" description="Helical" evidence="6">
    <location>
        <begin position="365"/>
        <end position="382"/>
    </location>
</feature>
<dbReference type="OrthoDB" id="385011at2"/>
<evidence type="ECO:0000256" key="1">
    <source>
        <dbReference type="ARBA" id="ARBA00004651"/>
    </source>
</evidence>
<evidence type="ECO:0000256" key="2">
    <source>
        <dbReference type="ARBA" id="ARBA00022475"/>
    </source>
</evidence>
<dbReference type="InterPro" id="IPR050833">
    <property type="entry name" value="Poly_Biosynth_Transport"/>
</dbReference>
<accession>A0A377FSC0</accession>
<evidence type="ECO:0000313" key="8">
    <source>
        <dbReference type="Proteomes" id="UP000254060"/>
    </source>
</evidence>
<feature type="transmembrane region" description="Helical" evidence="6">
    <location>
        <begin position="253"/>
        <end position="276"/>
    </location>
</feature>
<feature type="transmembrane region" description="Helical" evidence="6">
    <location>
        <begin position="148"/>
        <end position="168"/>
    </location>
</feature>
<dbReference type="InterPro" id="IPR002797">
    <property type="entry name" value="Polysacc_synth"/>
</dbReference>
<dbReference type="STRING" id="1397694.GCA_000702585_01114"/>
<evidence type="ECO:0000256" key="3">
    <source>
        <dbReference type="ARBA" id="ARBA00022692"/>
    </source>
</evidence>
<evidence type="ECO:0000313" key="7">
    <source>
        <dbReference type="EMBL" id="STO07253.1"/>
    </source>
</evidence>
<name>A0A377FSC0_9BACL</name>